<dbReference type="Pfam" id="PF01822">
    <property type="entry name" value="WSC"/>
    <property type="match status" value="1"/>
</dbReference>
<protein>
    <recommendedName>
        <fullName evidence="7">WSC domain-containing protein</fullName>
    </recommendedName>
</protein>
<proteinExistence type="predicted"/>
<comment type="subcellular location">
    <subcellularLocation>
        <location evidence="1">Membrane</location>
        <topology evidence="1">Single-pass membrane protein</topology>
    </subcellularLocation>
</comment>
<feature type="domain" description="WSC" evidence="7">
    <location>
        <begin position="13"/>
        <end position="104"/>
    </location>
</feature>
<keyword evidence="3" id="KW-0732">Signal</keyword>
<dbReference type="STRING" id="45351.A7STK8"/>
<dbReference type="AlphaFoldDB" id="A7STK8"/>
<sequence>MDCYKDAYFLARFSAFQGCYRDRMPDRDLPVRFSKFDMTPEWCVGRCKLAGYKFAGLQYAYLCFCGNRFGNYGAASITKCSSRCYGDKNRHCGAFWHNSIYSIGMSG</sequence>
<evidence type="ECO:0000313" key="8">
    <source>
        <dbReference type="EMBL" id="EDO32972.1"/>
    </source>
</evidence>
<dbReference type="SMART" id="SM00321">
    <property type="entry name" value="WSC"/>
    <property type="match status" value="1"/>
</dbReference>
<evidence type="ECO:0000256" key="1">
    <source>
        <dbReference type="ARBA" id="ARBA00004167"/>
    </source>
</evidence>
<reference evidence="8 9" key="1">
    <citation type="journal article" date="2007" name="Science">
        <title>Sea anemone genome reveals ancestral eumetazoan gene repertoire and genomic organization.</title>
        <authorList>
            <person name="Putnam N.H."/>
            <person name="Srivastava M."/>
            <person name="Hellsten U."/>
            <person name="Dirks B."/>
            <person name="Chapman J."/>
            <person name="Salamov A."/>
            <person name="Terry A."/>
            <person name="Shapiro H."/>
            <person name="Lindquist E."/>
            <person name="Kapitonov V.V."/>
            <person name="Jurka J."/>
            <person name="Genikhovich G."/>
            <person name="Grigoriev I.V."/>
            <person name="Lucas S.M."/>
            <person name="Steele R.E."/>
            <person name="Finnerty J.R."/>
            <person name="Technau U."/>
            <person name="Martindale M.Q."/>
            <person name="Rokhsar D.S."/>
        </authorList>
    </citation>
    <scope>NUCLEOTIDE SEQUENCE [LARGE SCALE GENOMIC DNA]</scope>
    <source>
        <strain evidence="9">CH2 X CH6</strain>
    </source>
</reference>
<evidence type="ECO:0000259" key="7">
    <source>
        <dbReference type="PROSITE" id="PS51212"/>
    </source>
</evidence>
<evidence type="ECO:0000256" key="4">
    <source>
        <dbReference type="ARBA" id="ARBA00022989"/>
    </source>
</evidence>
<evidence type="ECO:0000256" key="2">
    <source>
        <dbReference type="ARBA" id="ARBA00022692"/>
    </source>
</evidence>
<dbReference type="eggNOG" id="ENOG502SDM6">
    <property type="taxonomic scope" value="Eukaryota"/>
</dbReference>
<dbReference type="PhylomeDB" id="A7STK8"/>
<feature type="non-terminal residue" evidence="8">
    <location>
        <position position="107"/>
    </location>
</feature>
<evidence type="ECO:0000256" key="5">
    <source>
        <dbReference type="ARBA" id="ARBA00023136"/>
    </source>
</evidence>
<organism evidence="8 9">
    <name type="scientific">Nematostella vectensis</name>
    <name type="common">Starlet sea anemone</name>
    <dbReference type="NCBI Taxonomy" id="45351"/>
    <lineage>
        <taxon>Eukaryota</taxon>
        <taxon>Metazoa</taxon>
        <taxon>Cnidaria</taxon>
        <taxon>Anthozoa</taxon>
        <taxon>Hexacorallia</taxon>
        <taxon>Actiniaria</taxon>
        <taxon>Edwardsiidae</taxon>
        <taxon>Nematostella</taxon>
    </lineage>
</organism>
<dbReference type="Proteomes" id="UP000001593">
    <property type="component" value="Unassembled WGS sequence"/>
</dbReference>
<dbReference type="HOGENOM" id="CLU_171219_0_0_1"/>
<keyword evidence="9" id="KW-1185">Reference proteome</keyword>
<dbReference type="KEGG" id="nve:5504143"/>
<keyword evidence="6" id="KW-0325">Glycoprotein</keyword>
<dbReference type="InParanoid" id="A7STK8"/>
<keyword evidence="5" id="KW-0472">Membrane</keyword>
<accession>A7STK8</accession>
<dbReference type="GO" id="GO:0016020">
    <property type="term" value="C:membrane"/>
    <property type="evidence" value="ECO:0007669"/>
    <property type="project" value="UniProtKB-SubCell"/>
</dbReference>
<evidence type="ECO:0000256" key="3">
    <source>
        <dbReference type="ARBA" id="ARBA00022729"/>
    </source>
</evidence>
<evidence type="ECO:0000313" key="9">
    <source>
        <dbReference type="Proteomes" id="UP000001593"/>
    </source>
</evidence>
<dbReference type="PANTHER" id="PTHR24269:SF16">
    <property type="entry name" value="PROTEIN SLG1"/>
    <property type="match status" value="1"/>
</dbReference>
<dbReference type="PANTHER" id="PTHR24269">
    <property type="entry name" value="KREMEN PROTEIN"/>
    <property type="match status" value="1"/>
</dbReference>
<dbReference type="InterPro" id="IPR002889">
    <property type="entry name" value="WSC_carb-bd"/>
</dbReference>
<dbReference type="InterPro" id="IPR051836">
    <property type="entry name" value="Kremen_rcpt"/>
</dbReference>
<dbReference type="EMBL" id="DS469797">
    <property type="protein sequence ID" value="EDO32972.1"/>
    <property type="molecule type" value="Genomic_DNA"/>
</dbReference>
<dbReference type="OMA" id="YNCAGAN"/>
<evidence type="ECO:0000256" key="6">
    <source>
        <dbReference type="ARBA" id="ARBA00023180"/>
    </source>
</evidence>
<keyword evidence="2" id="KW-0812">Transmembrane</keyword>
<keyword evidence="4" id="KW-1133">Transmembrane helix</keyword>
<gene>
    <name evidence="8" type="ORF">NEMVEDRAFT_v1g131215</name>
</gene>
<dbReference type="PROSITE" id="PS51212">
    <property type="entry name" value="WSC"/>
    <property type="match status" value="1"/>
</dbReference>
<name>A7STK8_NEMVE</name>